<dbReference type="AlphaFoldDB" id="Q7NZS7"/>
<dbReference type="eggNOG" id="ENOG502Z9VF">
    <property type="taxonomic scope" value="Bacteria"/>
</dbReference>
<dbReference type="OrthoDB" id="6398615at2"/>
<gene>
    <name evidence="1" type="ordered locus">CV_0844</name>
</gene>
<proteinExistence type="predicted"/>
<dbReference type="RefSeq" id="WP_011134399.1">
    <property type="nucleotide sequence ID" value="NC_005085.1"/>
</dbReference>
<evidence type="ECO:0000313" key="1">
    <source>
        <dbReference type="EMBL" id="AAQ58519.1"/>
    </source>
</evidence>
<dbReference type="EMBL" id="AE016825">
    <property type="protein sequence ID" value="AAQ58519.1"/>
    <property type="molecule type" value="Genomic_DNA"/>
</dbReference>
<dbReference type="STRING" id="243365.CV_0844"/>
<evidence type="ECO:0000313" key="2">
    <source>
        <dbReference type="Proteomes" id="UP000001424"/>
    </source>
</evidence>
<dbReference type="Proteomes" id="UP000001424">
    <property type="component" value="Chromosome"/>
</dbReference>
<accession>Q7NZS7</accession>
<protein>
    <submittedName>
        <fullName evidence="1">Uncharacterized protein</fullName>
    </submittedName>
</protein>
<dbReference type="HOGENOM" id="CLU_088846_0_0_4"/>
<dbReference type="KEGG" id="cvi:CV_0844"/>
<name>Q7NZS7_CHRVO</name>
<keyword evidence="2" id="KW-1185">Reference proteome</keyword>
<sequence length="304" mass="34857">MDDANKIKFALYLEGWSYNSDEKSILRLKAIEVTPTEYTLNMKGHIFCPECCVGLFRSPEDKEYDSKGRKAFYAHSRAYTPECSLRVKKAEGKRFENEELAKKAIENGELAIVKEFLKKRPIRPEIDEPLEYQGNPVEDQSGKLSLAPIGRHSGDEFKLPGEFTSIRGLCRNFNKNLYRYIYLPGSRSAYTLKDLLTNIENVTETCDEPKLYFGRVTKSWNCGKTPENIRQTMLRYRRNPKYKDFCLKATDKDSQDHGIGDESSGKVVIIFGKVLESGIGLCINNLGWGEFAILPDKYVHLLYE</sequence>
<reference evidence="1 2" key="1">
    <citation type="journal article" date="2003" name="Proc. Natl. Acad. Sci. U.S.A.">
        <title>The complete genome sequence of Chromobacterium violaceum reveals remarkable and exploitable bacterial adaptability.</title>
        <authorList>
            <person name="Vasconcelos A.T.R."/>
            <person name="de Almeida D.F."/>
            <person name="Almeida F.C."/>
            <person name="de Almeida L.G.P."/>
            <person name="de Almeida R."/>
            <person name="Goncalves J.A.A."/>
            <person name="Andrade E.M."/>
            <person name="Antonio R.V."/>
            <person name="Araripe J."/>
            <person name="de Araujo M.F.F."/>
            <person name="Filho S.A."/>
            <person name="Azevedo V."/>
            <person name="Batista A.J."/>
            <person name="Bataus L.A.M."/>
            <person name="Batista J.S."/>
            <person name="Belo A."/>
            <person name="vander Berg C."/>
            <person name="Blamey J."/>
            <person name="Bogo M."/>
            <person name="Bonato S."/>
            <person name="Bordignon J."/>
            <person name="Brito C.A."/>
            <person name="Brocchi M."/>
            <person name="Burity H.A."/>
            <person name="Camargo A.A."/>
            <person name="Cardoso D.D.P."/>
            <person name="Carneiro N.P."/>
            <person name="Carraro D.M."/>
            <person name="Carvalho C.M.B."/>
            <person name="Cascardo J.C.M."/>
            <person name="Cavada B.S."/>
            <person name="Chueire L.M.O."/>
            <person name="Pasa T.B.C."/>
            <person name="Duran N."/>
            <person name="Fagundes N."/>
            <person name="Falcao C.L."/>
            <person name="Fantinatti F."/>
            <person name="Farias I.P."/>
            <person name="Felipe M.S.S."/>
            <person name="Ferrari L.P."/>
            <person name="Ferro J.A."/>
            <person name="Ferro M.I.T."/>
            <person name="Franco G.R."/>
            <person name="Freitas N.S.A."/>
            <person name="Furlan L.R."/>
            <person name="Gazzinelli R.T."/>
            <person name="Gomes E.A."/>
            <person name="Goncalves P.R."/>
            <person name="Grangeiro T.B."/>
            <person name="Grattapaglia D."/>
            <person name="Grisard E.C."/>
            <person name="Guimaraes C.T."/>
            <person name="Hanna E.S."/>
            <person name="Hungria M."/>
            <person name="Jardim S.N."/>
            <person name="Laurino J."/>
            <person name="Leoi L.C.T."/>
            <person name="Fassarella L."/>
            <person name="Lima A."/>
            <person name="Loureiro M.F."/>
            <person name="Lyra M.C.P."/>
            <person name="Macedo M."/>
            <person name="Madeira H.M.F."/>
            <person name="Manfio G.P."/>
            <person name="Maranhao A.Q."/>
            <person name="Martins W.S."/>
            <person name="di Mauro S.M.Z."/>
            <person name="de Medeiros S.R.B."/>
            <person name="Meissner R.D.V."/>
            <person name="Menck C.F.M."/>
            <person name="Moreira M.A.M."/>
            <person name="Nascimento F.F."/>
            <person name="Nicolas M.F."/>
            <person name="Oliveira J.G."/>
            <person name="Oliveira S.C."/>
            <person name="Paixao R.F.C."/>
            <person name="Parente J.A."/>
            <person name="Pedrosa F.O."/>
            <person name="Pena S.J.D."/>
            <person name="Perreira J.O."/>
            <person name="Perreira M."/>
            <person name="Pinto L.S.R.C."/>
            <person name="Pinto L.S."/>
            <person name="Porto J.I.R."/>
            <person name="Potrich D.P."/>
            <person name="Neto C.E.R."/>
            <person name="Reis A.M.M."/>
            <person name="Rigo L.U."/>
            <person name="Rondinelli E."/>
            <person name="dos Santos E.B.P."/>
            <person name="Santos F.R."/>
            <person name="Schneider M.P.C."/>
            <person name="Seuanez H.N."/>
            <person name="Silva A.M.R."/>
            <person name="da Silva A.L.C."/>
            <person name="Silva D.W."/>
            <person name="Silva R."/>
            <person name="Simoes I.C."/>
            <person name="Simon D."/>
            <person name="Soares C.M.A."/>
            <person name="Soares R.B.A."/>
            <person name="Souza E.M."/>
            <person name="Souza K.R.L."/>
            <person name="Souza R.C."/>
            <person name="Steffens M.B.R."/>
            <person name="Steindel M."/>
            <person name="Teixeira S.R."/>
            <person name="Urmenyi T."/>
            <person name="Vettore A."/>
            <person name="Wassem R."/>
            <person name="Zaha A."/>
            <person name="Simpson A.J.G."/>
        </authorList>
    </citation>
    <scope>NUCLEOTIDE SEQUENCE [LARGE SCALE GENOMIC DNA]</scope>
    <source>
        <strain evidence="2">ATCC 12472 / DSM 30191 / JCM 1249 / NBRC 12614 / NCIMB 9131 / NCTC 9757</strain>
    </source>
</reference>
<organism evidence="1 2">
    <name type="scientific">Chromobacterium violaceum (strain ATCC 12472 / DSM 30191 / JCM 1249 / CCUG 213 / NBRC 12614 / NCIMB 9131 / NCTC 9757 / MK)</name>
    <dbReference type="NCBI Taxonomy" id="243365"/>
    <lineage>
        <taxon>Bacteria</taxon>
        <taxon>Pseudomonadati</taxon>
        <taxon>Pseudomonadota</taxon>
        <taxon>Betaproteobacteria</taxon>
        <taxon>Neisseriales</taxon>
        <taxon>Chromobacteriaceae</taxon>
        <taxon>Chromobacterium</taxon>
    </lineage>
</organism>